<feature type="non-terminal residue" evidence="2">
    <location>
        <position position="1"/>
    </location>
</feature>
<evidence type="ECO:0000256" key="1">
    <source>
        <dbReference type="SAM" id="MobiDB-lite"/>
    </source>
</evidence>
<feature type="region of interest" description="Disordered" evidence="1">
    <location>
        <begin position="1"/>
        <end position="25"/>
    </location>
</feature>
<organism evidence="2 3">
    <name type="scientific">Effrenium voratum</name>
    <dbReference type="NCBI Taxonomy" id="2562239"/>
    <lineage>
        <taxon>Eukaryota</taxon>
        <taxon>Sar</taxon>
        <taxon>Alveolata</taxon>
        <taxon>Dinophyceae</taxon>
        <taxon>Suessiales</taxon>
        <taxon>Symbiodiniaceae</taxon>
        <taxon>Effrenium</taxon>
    </lineage>
</organism>
<evidence type="ECO:0000313" key="2">
    <source>
        <dbReference type="EMBL" id="CAJ1383926.1"/>
    </source>
</evidence>
<keyword evidence="3" id="KW-1185">Reference proteome</keyword>
<evidence type="ECO:0000313" key="3">
    <source>
        <dbReference type="Proteomes" id="UP001178507"/>
    </source>
</evidence>
<sequence>PNQVLSSQMQHAMKRQRTTADPSLSVGQMQRALEDGLNTWLEKTEALFAALLEVAPTAVVAPTKLRGALEAIAQRWKLFTEKMSLRDNLDHA</sequence>
<gene>
    <name evidence="2" type="ORF">EVOR1521_LOCUS10909</name>
</gene>
<accession>A0AA36MY28</accession>
<dbReference type="AlphaFoldDB" id="A0AA36MY28"/>
<name>A0AA36MY28_9DINO</name>
<feature type="non-terminal residue" evidence="2">
    <location>
        <position position="92"/>
    </location>
</feature>
<dbReference type="Proteomes" id="UP001178507">
    <property type="component" value="Unassembled WGS sequence"/>
</dbReference>
<proteinExistence type="predicted"/>
<dbReference type="EMBL" id="CAUJNA010001061">
    <property type="protein sequence ID" value="CAJ1383926.1"/>
    <property type="molecule type" value="Genomic_DNA"/>
</dbReference>
<feature type="compositionally biased region" description="Polar residues" evidence="1">
    <location>
        <begin position="1"/>
        <end position="10"/>
    </location>
</feature>
<protein>
    <submittedName>
        <fullName evidence="2">Uncharacterized protein</fullName>
    </submittedName>
</protein>
<comment type="caution">
    <text evidence="2">The sequence shown here is derived from an EMBL/GenBank/DDBJ whole genome shotgun (WGS) entry which is preliminary data.</text>
</comment>
<reference evidence="2" key="1">
    <citation type="submission" date="2023-08" db="EMBL/GenBank/DDBJ databases">
        <authorList>
            <person name="Chen Y."/>
            <person name="Shah S."/>
            <person name="Dougan E. K."/>
            <person name="Thang M."/>
            <person name="Chan C."/>
        </authorList>
    </citation>
    <scope>NUCLEOTIDE SEQUENCE</scope>
</reference>